<dbReference type="AlphaFoldDB" id="A0A3S3AS10"/>
<reference evidence="2 3" key="1">
    <citation type="submission" date="2018-11" db="EMBL/GenBank/DDBJ databases">
        <title>Rhodococcus spongicola sp. nov. and Rhodococcus xishaensis sp. nov. from marine sponges.</title>
        <authorList>
            <person name="Li L."/>
            <person name="Lin H.W."/>
        </authorList>
    </citation>
    <scope>NUCLEOTIDE SEQUENCE [LARGE SCALE GENOMIC DNA]</scope>
    <source>
        <strain evidence="2 3">CCTCC AB2014297</strain>
    </source>
</reference>
<dbReference type="OrthoDB" id="4555743at2"/>
<dbReference type="Pfam" id="PF13577">
    <property type="entry name" value="SnoaL_4"/>
    <property type="match status" value="2"/>
</dbReference>
<name>A0A3S3AS10_9NOCA</name>
<dbReference type="InterPro" id="IPR032710">
    <property type="entry name" value="NTF2-like_dom_sf"/>
</dbReference>
<dbReference type="EMBL" id="RKLP01000015">
    <property type="protein sequence ID" value="RVW07086.1"/>
    <property type="molecule type" value="Genomic_DNA"/>
</dbReference>
<dbReference type="InterPro" id="IPR037401">
    <property type="entry name" value="SnoaL-like"/>
</dbReference>
<feature type="domain" description="SnoaL-like" evidence="1">
    <location>
        <begin position="163"/>
        <end position="290"/>
    </location>
</feature>
<evidence type="ECO:0000313" key="2">
    <source>
        <dbReference type="EMBL" id="RVW07086.1"/>
    </source>
</evidence>
<evidence type="ECO:0000313" key="3">
    <source>
        <dbReference type="Proteomes" id="UP000286208"/>
    </source>
</evidence>
<feature type="domain" description="SnoaL-like" evidence="1">
    <location>
        <begin position="6"/>
        <end position="130"/>
    </location>
</feature>
<organism evidence="2 3">
    <name type="scientific">Prescottella agglutinans</name>
    <dbReference type="NCBI Taxonomy" id="1644129"/>
    <lineage>
        <taxon>Bacteria</taxon>
        <taxon>Bacillati</taxon>
        <taxon>Actinomycetota</taxon>
        <taxon>Actinomycetes</taxon>
        <taxon>Mycobacteriales</taxon>
        <taxon>Nocardiaceae</taxon>
        <taxon>Prescottella</taxon>
    </lineage>
</organism>
<sequence length="299" mass="32771">MSLKILLAEREIARGVVRFARAMDDRDWPVLHEIMLPDATAELGTGTLHGPGEVEAAIRSFLDDCGPTQHLLGNMLIDVDLEAGTATSRTYVSDLHLGVGDRQGLSFSTLGDYHDEWRLTDGTWRMSHRTKHMRGTQGEIEVLGAGPGHWNGGASPVNPRTAAADVEAIKALKARYFRLMDTKDWDGLAAVFTDDVAIDMTETGGGVTNSVSEYMPFLRASIENVSTVHHGHMPEITLTSPTTATGVWAMEDKLWWPEGSAPGLGALHGYGHYVEEYRKSGDGWRIASMRLTRLRTDTA</sequence>
<keyword evidence="3" id="KW-1185">Reference proteome</keyword>
<gene>
    <name evidence="2" type="ORF">EGT67_23785</name>
</gene>
<proteinExistence type="predicted"/>
<comment type="caution">
    <text evidence="2">The sequence shown here is derived from an EMBL/GenBank/DDBJ whole genome shotgun (WGS) entry which is preliminary data.</text>
</comment>
<evidence type="ECO:0000259" key="1">
    <source>
        <dbReference type="Pfam" id="PF13577"/>
    </source>
</evidence>
<dbReference type="Gene3D" id="3.10.450.50">
    <property type="match status" value="2"/>
</dbReference>
<protein>
    <submittedName>
        <fullName evidence="2">Nuclear transport factor 2 family protein</fullName>
    </submittedName>
</protein>
<dbReference type="SUPFAM" id="SSF54427">
    <property type="entry name" value="NTF2-like"/>
    <property type="match status" value="2"/>
</dbReference>
<accession>A0A3S3AS10</accession>
<dbReference type="Proteomes" id="UP000286208">
    <property type="component" value="Unassembled WGS sequence"/>
</dbReference>
<dbReference type="RefSeq" id="WP_127918577.1">
    <property type="nucleotide sequence ID" value="NZ_RKLP01000015.1"/>
</dbReference>